<dbReference type="Pfam" id="PF14322">
    <property type="entry name" value="SusD-like_3"/>
    <property type="match status" value="1"/>
</dbReference>
<keyword evidence="10" id="KW-1185">Reference proteome</keyword>
<keyword evidence="5" id="KW-0998">Cell outer membrane</keyword>
<feature type="signal peptide" evidence="6">
    <location>
        <begin position="1"/>
        <end position="22"/>
    </location>
</feature>
<comment type="caution">
    <text evidence="9">The sequence shown here is derived from an EMBL/GenBank/DDBJ whole genome shotgun (WGS) entry which is preliminary data.</text>
</comment>
<reference evidence="9 10" key="1">
    <citation type="submission" date="2019-01" db="EMBL/GenBank/DDBJ databases">
        <title>Spirosoma flava sp. nov., a propanil-degrading bacterium isolated from herbicide-contaminated soil.</title>
        <authorList>
            <person name="Zhang L."/>
            <person name="Jiang J.-D."/>
        </authorList>
    </citation>
    <scope>NUCLEOTIDE SEQUENCE [LARGE SCALE GENOMIC DNA]</scope>
    <source>
        <strain evidence="9 10">TY50</strain>
    </source>
</reference>
<dbReference type="CDD" id="cd08977">
    <property type="entry name" value="SusD"/>
    <property type="match status" value="1"/>
</dbReference>
<keyword evidence="3 6" id="KW-0732">Signal</keyword>
<comment type="subcellular location">
    <subcellularLocation>
        <location evidence="1">Cell outer membrane</location>
    </subcellularLocation>
</comment>
<evidence type="ECO:0000259" key="8">
    <source>
        <dbReference type="Pfam" id="PF14322"/>
    </source>
</evidence>
<dbReference type="SUPFAM" id="SSF48452">
    <property type="entry name" value="TPR-like"/>
    <property type="match status" value="1"/>
</dbReference>
<gene>
    <name evidence="9" type="ORF">EQG79_08840</name>
</gene>
<dbReference type="Pfam" id="PF07980">
    <property type="entry name" value="SusD_RagB"/>
    <property type="match status" value="1"/>
</dbReference>
<dbReference type="InterPro" id="IPR033985">
    <property type="entry name" value="SusD-like_N"/>
</dbReference>
<dbReference type="RefSeq" id="WP_129601209.1">
    <property type="nucleotide sequence ID" value="NZ_SBLB01000002.1"/>
</dbReference>
<evidence type="ECO:0000259" key="7">
    <source>
        <dbReference type="Pfam" id="PF07980"/>
    </source>
</evidence>
<dbReference type="EMBL" id="SBLB01000002">
    <property type="protein sequence ID" value="RYC69970.1"/>
    <property type="molecule type" value="Genomic_DNA"/>
</dbReference>
<evidence type="ECO:0000256" key="5">
    <source>
        <dbReference type="ARBA" id="ARBA00023237"/>
    </source>
</evidence>
<dbReference type="PROSITE" id="PS51257">
    <property type="entry name" value="PROKAR_LIPOPROTEIN"/>
    <property type="match status" value="1"/>
</dbReference>
<proteinExistence type="inferred from homology"/>
<comment type="similarity">
    <text evidence="2">Belongs to the SusD family.</text>
</comment>
<evidence type="ECO:0000256" key="2">
    <source>
        <dbReference type="ARBA" id="ARBA00006275"/>
    </source>
</evidence>
<accession>A0A4Q2UQP1</accession>
<name>A0A4Q2UQP1_9BACT</name>
<keyword evidence="4" id="KW-0472">Membrane</keyword>
<evidence type="ECO:0000256" key="3">
    <source>
        <dbReference type="ARBA" id="ARBA00022729"/>
    </source>
</evidence>
<evidence type="ECO:0000256" key="6">
    <source>
        <dbReference type="SAM" id="SignalP"/>
    </source>
</evidence>
<dbReference type="Gene3D" id="1.25.40.390">
    <property type="match status" value="1"/>
</dbReference>
<dbReference type="InterPro" id="IPR012944">
    <property type="entry name" value="SusD_RagB_dom"/>
</dbReference>
<organism evidence="9 10">
    <name type="scientific">Spirosoma sordidisoli</name>
    <dbReference type="NCBI Taxonomy" id="2502893"/>
    <lineage>
        <taxon>Bacteria</taxon>
        <taxon>Pseudomonadati</taxon>
        <taxon>Bacteroidota</taxon>
        <taxon>Cytophagia</taxon>
        <taxon>Cytophagales</taxon>
        <taxon>Cytophagaceae</taxon>
        <taxon>Spirosoma</taxon>
    </lineage>
</organism>
<evidence type="ECO:0000313" key="9">
    <source>
        <dbReference type="EMBL" id="RYC69970.1"/>
    </source>
</evidence>
<evidence type="ECO:0000256" key="1">
    <source>
        <dbReference type="ARBA" id="ARBA00004442"/>
    </source>
</evidence>
<sequence length="500" mass="55757">MKKKTILVATALLITASSCSNFLNEEVRAAYSEETFYKTQAQALQALNAAYQTLTFASDNNRLWVFGDVASDDAAKGGDPGDQADIGLIDDFTVFPNNGPVESQWGVLYEGISRCNRVIQQVPTIEMAAELKARIVGEARFLRALNYFYLVNIYGPVPVLLEPKNADQLQIEQSPVAQVYTTAIEPDLQEAIRSLPAVYTGADVGRATKGAAQALLAKAYLFQGKWQQAAETAGQVVSSGTYELLPVYSQNFDQAHKNSSETVFAVQHLTGQVPFTGNRLNQWFAPRNTENGYFFNVPTQNFVDAFEKTSAGVVDPRLDYTVARAGQPWIDGTAYDPQWSPTGYLNKKHVQPVTEVPRSTKGDGNLNYVTIRYAEVLLIQAEALNEAGRSADALVPLNRVRKRARESYLYDTRLSAASPAVPTGLLPDITTTSQSSLRDIIRRERRVELGFEFHRYFDLIRYGKDYAQAALRDKPSFSYDTDRYFPIPQSERDTNKKLRF</sequence>
<evidence type="ECO:0000313" key="10">
    <source>
        <dbReference type="Proteomes" id="UP000290407"/>
    </source>
</evidence>
<dbReference type="Proteomes" id="UP000290407">
    <property type="component" value="Unassembled WGS sequence"/>
</dbReference>
<evidence type="ECO:0000256" key="4">
    <source>
        <dbReference type="ARBA" id="ARBA00023136"/>
    </source>
</evidence>
<feature type="domain" description="SusD-like N-terminal" evidence="8">
    <location>
        <begin position="97"/>
        <end position="221"/>
    </location>
</feature>
<feature type="domain" description="RagB/SusD" evidence="7">
    <location>
        <begin position="261"/>
        <end position="498"/>
    </location>
</feature>
<dbReference type="GO" id="GO:0009279">
    <property type="term" value="C:cell outer membrane"/>
    <property type="evidence" value="ECO:0007669"/>
    <property type="project" value="UniProtKB-SubCell"/>
</dbReference>
<protein>
    <submittedName>
        <fullName evidence="9">RagB/SusD family nutrient uptake outer membrane protein</fullName>
    </submittedName>
</protein>
<dbReference type="InterPro" id="IPR011990">
    <property type="entry name" value="TPR-like_helical_dom_sf"/>
</dbReference>
<feature type="chain" id="PRO_5020264370" evidence="6">
    <location>
        <begin position="23"/>
        <end position="500"/>
    </location>
</feature>
<dbReference type="AlphaFoldDB" id="A0A4Q2UQP1"/>